<reference evidence="2" key="1">
    <citation type="journal article" date="2011" name="Nat. Biotechnol.">
        <title>The genomic sequence of the Chinese hamster ovary (CHO)-K1 cell line.</title>
        <authorList>
            <person name="Xu X."/>
            <person name="Nagarajan H."/>
            <person name="Lewis N.E."/>
            <person name="Pan S."/>
            <person name="Cai Z."/>
            <person name="Liu X."/>
            <person name="Chen W."/>
            <person name="Xie M."/>
            <person name="Wang W."/>
            <person name="Hammond S."/>
            <person name="Andersen M.R."/>
            <person name="Neff N."/>
            <person name="Passarelli B."/>
            <person name="Koh W."/>
            <person name="Fan H.C."/>
            <person name="Wang J."/>
            <person name="Gui Y."/>
            <person name="Lee K.H."/>
            <person name="Betenbaugh M.J."/>
            <person name="Quake S.R."/>
            <person name="Famili I."/>
            <person name="Palsson B.O."/>
            <person name="Wang J."/>
        </authorList>
    </citation>
    <scope>NUCLEOTIDE SEQUENCE [LARGE SCALE GENOMIC DNA]</scope>
    <source>
        <strain evidence="2">CHO K1 cell line</strain>
    </source>
</reference>
<evidence type="ECO:0000313" key="1">
    <source>
        <dbReference type="EMBL" id="EGV93461.1"/>
    </source>
</evidence>
<gene>
    <name evidence="1" type="ORF">I79_011462</name>
</gene>
<dbReference type="InParanoid" id="G3HL77"/>
<accession>G3HL77</accession>
<sequence>MSGIIVQSVFNELTVSSYRFIYITLYHTEPPVKICSKLSKTFLVFRYMHATLFLDTPPKLLSL</sequence>
<evidence type="ECO:0000313" key="2">
    <source>
        <dbReference type="Proteomes" id="UP000001075"/>
    </source>
</evidence>
<protein>
    <submittedName>
        <fullName evidence="1">Uncharacterized protein</fullName>
    </submittedName>
</protein>
<dbReference type="AlphaFoldDB" id="G3HL77"/>
<dbReference type="EMBL" id="JH000480">
    <property type="protein sequence ID" value="EGV93461.1"/>
    <property type="molecule type" value="Genomic_DNA"/>
</dbReference>
<name>G3HL77_CRIGR</name>
<organism evidence="1 2">
    <name type="scientific">Cricetulus griseus</name>
    <name type="common">Chinese hamster</name>
    <name type="synonym">Cricetulus barabensis griseus</name>
    <dbReference type="NCBI Taxonomy" id="10029"/>
    <lineage>
        <taxon>Eukaryota</taxon>
        <taxon>Metazoa</taxon>
        <taxon>Chordata</taxon>
        <taxon>Craniata</taxon>
        <taxon>Vertebrata</taxon>
        <taxon>Euteleostomi</taxon>
        <taxon>Mammalia</taxon>
        <taxon>Eutheria</taxon>
        <taxon>Euarchontoglires</taxon>
        <taxon>Glires</taxon>
        <taxon>Rodentia</taxon>
        <taxon>Myomorpha</taxon>
        <taxon>Muroidea</taxon>
        <taxon>Cricetidae</taxon>
        <taxon>Cricetinae</taxon>
        <taxon>Cricetulus</taxon>
    </lineage>
</organism>
<dbReference type="Proteomes" id="UP000001075">
    <property type="component" value="Unassembled WGS sequence"/>
</dbReference>
<proteinExistence type="predicted"/>